<evidence type="ECO:0000259" key="1">
    <source>
        <dbReference type="Pfam" id="PF02214"/>
    </source>
</evidence>
<dbReference type="AlphaFoldDB" id="A0AAE0SKB9"/>
<accession>A0AAE0SKB9</accession>
<dbReference type="InterPro" id="IPR011333">
    <property type="entry name" value="SKP1/BTB/POZ_sf"/>
</dbReference>
<reference evidence="2" key="3">
    <citation type="submission" date="2023-05" db="EMBL/GenBank/DDBJ databases">
        <authorList>
            <person name="Smith C.H."/>
        </authorList>
    </citation>
    <scope>NUCLEOTIDE SEQUENCE</scope>
    <source>
        <strain evidence="2">CHS0354</strain>
        <tissue evidence="2">Mantle</tissue>
    </source>
</reference>
<dbReference type="SUPFAM" id="SSF54695">
    <property type="entry name" value="POZ domain"/>
    <property type="match status" value="1"/>
</dbReference>
<proteinExistence type="predicted"/>
<dbReference type="EMBL" id="JAEAOA010001877">
    <property type="protein sequence ID" value="KAK3593306.1"/>
    <property type="molecule type" value="Genomic_DNA"/>
</dbReference>
<dbReference type="InterPro" id="IPR003131">
    <property type="entry name" value="T1-type_BTB"/>
</dbReference>
<sequence>MTPVDQGDMDMPASKRVTHEIAPVTSPVGRVQPTPPPIYVTSKVASSTTLHSPAYGATALTEAYSDNESDGELSLHVGPMETLDDKSFTGAPPYENKVVPTFFLDRDPAHFRHILNYLRNRALCELPTLPRELRFLYELKAEAAF</sequence>
<organism evidence="2 3">
    <name type="scientific">Potamilus streckersoni</name>
    <dbReference type="NCBI Taxonomy" id="2493646"/>
    <lineage>
        <taxon>Eukaryota</taxon>
        <taxon>Metazoa</taxon>
        <taxon>Spiralia</taxon>
        <taxon>Lophotrochozoa</taxon>
        <taxon>Mollusca</taxon>
        <taxon>Bivalvia</taxon>
        <taxon>Autobranchia</taxon>
        <taxon>Heteroconchia</taxon>
        <taxon>Palaeoheterodonta</taxon>
        <taxon>Unionida</taxon>
        <taxon>Unionoidea</taxon>
        <taxon>Unionidae</taxon>
        <taxon>Ambleminae</taxon>
        <taxon>Lampsilini</taxon>
        <taxon>Potamilus</taxon>
    </lineage>
</organism>
<dbReference type="GO" id="GO:0051260">
    <property type="term" value="P:protein homooligomerization"/>
    <property type="evidence" value="ECO:0007669"/>
    <property type="project" value="InterPro"/>
</dbReference>
<dbReference type="Gene3D" id="3.30.710.10">
    <property type="entry name" value="Potassium Channel Kv1.1, Chain A"/>
    <property type="match status" value="1"/>
</dbReference>
<reference evidence="2" key="2">
    <citation type="journal article" date="2021" name="Genome Biol. Evol.">
        <title>Developing a high-quality reference genome for a parasitic bivalve with doubly uniparental inheritance (Bivalvia: Unionida).</title>
        <authorList>
            <person name="Smith C.H."/>
        </authorList>
    </citation>
    <scope>NUCLEOTIDE SEQUENCE</scope>
    <source>
        <strain evidence="2">CHS0354</strain>
        <tissue evidence="2">Mantle</tissue>
    </source>
</reference>
<name>A0AAE0SKB9_9BIVA</name>
<dbReference type="Proteomes" id="UP001195483">
    <property type="component" value="Unassembled WGS sequence"/>
</dbReference>
<evidence type="ECO:0000313" key="3">
    <source>
        <dbReference type="Proteomes" id="UP001195483"/>
    </source>
</evidence>
<protein>
    <recommendedName>
        <fullName evidence="1">Potassium channel tetramerisation-type BTB domain-containing protein</fullName>
    </recommendedName>
</protein>
<evidence type="ECO:0000313" key="2">
    <source>
        <dbReference type="EMBL" id="KAK3593306.1"/>
    </source>
</evidence>
<reference evidence="2" key="1">
    <citation type="journal article" date="2021" name="Genome Biol. Evol.">
        <title>A High-Quality Reference Genome for a Parasitic Bivalve with Doubly Uniparental Inheritance (Bivalvia: Unionida).</title>
        <authorList>
            <person name="Smith C.H."/>
        </authorList>
    </citation>
    <scope>NUCLEOTIDE SEQUENCE</scope>
    <source>
        <strain evidence="2">CHS0354</strain>
    </source>
</reference>
<gene>
    <name evidence="2" type="ORF">CHS0354_031366</name>
</gene>
<comment type="caution">
    <text evidence="2">The sequence shown here is derived from an EMBL/GenBank/DDBJ whole genome shotgun (WGS) entry which is preliminary data.</text>
</comment>
<dbReference type="Pfam" id="PF02214">
    <property type="entry name" value="BTB_2"/>
    <property type="match status" value="1"/>
</dbReference>
<feature type="domain" description="Potassium channel tetramerisation-type BTB" evidence="1">
    <location>
        <begin position="100"/>
        <end position="134"/>
    </location>
</feature>
<keyword evidence="3" id="KW-1185">Reference proteome</keyword>